<feature type="region of interest" description="Disordered" evidence="1">
    <location>
        <begin position="50"/>
        <end position="91"/>
    </location>
</feature>
<dbReference type="EMBL" id="AHKH01000142">
    <property type="protein sequence ID" value="EHQ59339.1"/>
    <property type="molecule type" value="Genomic_DNA"/>
</dbReference>
<dbReference type="STRING" id="1131935.PDENDC454_25826"/>
<dbReference type="Proteomes" id="UP000003900">
    <property type="component" value="Unassembled WGS sequence"/>
</dbReference>
<dbReference type="RefSeq" id="WP_006679640.1">
    <property type="nucleotide sequence ID" value="NZ_AHKH01000142.1"/>
</dbReference>
<feature type="compositionally biased region" description="Basic and acidic residues" evidence="1">
    <location>
        <begin position="1"/>
        <end position="14"/>
    </location>
</feature>
<feature type="compositionally biased region" description="Acidic residues" evidence="1">
    <location>
        <begin position="81"/>
        <end position="91"/>
    </location>
</feature>
<accession>H3SNL5</accession>
<protein>
    <submittedName>
        <fullName evidence="2">Uncharacterized protein</fullName>
    </submittedName>
</protein>
<evidence type="ECO:0000313" key="2">
    <source>
        <dbReference type="EMBL" id="EHQ59339.1"/>
    </source>
</evidence>
<organism evidence="2 3">
    <name type="scientific">Paenibacillus dendritiformis C454</name>
    <dbReference type="NCBI Taxonomy" id="1131935"/>
    <lineage>
        <taxon>Bacteria</taxon>
        <taxon>Bacillati</taxon>
        <taxon>Bacillota</taxon>
        <taxon>Bacilli</taxon>
        <taxon>Bacillales</taxon>
        <taxon>Paenibacillaceae</taxon>
        <taxon>Paenibacillus</taxon>
    </lineage>
</organism>
<name>H3SNL5_9BACL</name>
<proteinExistence type="predicted"/>
<comment type="caution">
    <text evidence="2">The sequence shown here is derived from an EMBL/GenBank/DDBJ whole genome shotgun (WGS) entry which is preliminary data.</text>
</comment>
<gene>
    <name evidence="2" type="ORF">PDENDC454_25826</name>
</gene>
<dbReference type="AlphaFoldDB" id="H3SNL5"/>
<keyword evidence="3" id="KW-1185">Reference proteome</keyword>
<feature type="region of interest" description="Disordered" evidence="1">
    <location>
        <begin position="1"/>
        <end position="22"/>
    </location>
</feature>
<reference evidence="2 3" key="1">
    <citation type="journal article" date="2012" name="J. Bacteriol.">
        <title>Genome Sequence of the Pattern-Forming Social Bacterium Paenibacillus dendritiformis C454 Chiral Morphotype.</title>
        <authorList>
            <person name="Sirota-Madi A."/>
            <person name="Olender T."/>
            <person name="Helman Y."/>
            <person name="Brainis I."/>
            <person name="Finkelshtein A."/>
            <person name="Roth D."/>
            <person name="Hagai E."/>
            <person name="Leshkowitz D."/>
            <person name="Brodsky L."/>
            <person name="Galatenko V."/>
            <person name="Nikolaev V."/>
            <person name="Gutnick D.L."/>
            <person name="Lancet D."/>
            <person name="Ben-Jacob E."/>
        </authorList>
    </citation>
    <scope>NUCLEOTIDE SEQUENCE [LARGE SCALE GENOMIC DNA]</scope>
    <source>
        <strain evidence="2 3">C454</strain>
    </source>
</reference>
<evidence type="ECO:0000313" key="3">
    <source>
        <dbReference type="Proteomes" id="UP000003900"/>
    </source>
</evidence>
<sequence length="91" mass="9394">MTQKREERNEEMKDLNVPGSRKATATVLAAAKVLAATTMAVAPVVAVVPGTVSAEGTNEEDIPVEDIEAGTEQDGGGVEPGTDEEQPGTDD</sequence>
<feature type="non-terminal residue" evidence="2">
    <location>
        <position position="91"/>
    </location>
</feature>
<feature type="compositionally biased region" description="Acidic residues" evidence="1">
    <location>
        <begin position="57"/>
        <end position="71"/>
    </location>
</feature>
<evidence type="ECO:0000256" key="1">
    <source>
        <dbReference type="SAM" id="MobiDB-lite"/>
    </source>
</evidence>